<dbReference type="CDD" id="cd05160">
    <property type="entry name" value="DEDDy_DNA_polB_exo"/>
    <property type="match status" value="1"/>
</dbReference>
<dbReference type="SUPFAM" id="SSF53098">
    <property type="entry name" value="Ribonuclease H-like"/>
    <property type="match status" value="1"/>
</dbReference>
<dbReference type="GO" id="GO:0006261">
    <property type="term" value="P:DNA-templated DNA replication"/>
    <property type="evidence" value="ECO:0007669"/>
    <property type="project" value="TreeGrafter"/>
</dbReference>
<dbReference type="InterPro" id="IPR042087">
    <property type="entry name" value="DNA_pol_B_thumb"/>
</dbReference>
<dbReference type="InterPro" id="IPR043502">
    <property type="entry name" value="DNA/RNA_pol_sf"/>
</dbReference>
<dbReference type="Pfam" id="PF03104">
    <property type="entry name" value="DNA_pol_B_exo1"/>
    <property type="match status" value="1"/>
</dbReference>
<dbReference type="InterPro" id="IPR036397">
    <property type="entry name" value="RNaseH_sf"/>
</dbReference>
<dbReference type="GO" id="GO:0003887">
    <property type="term" value="F:DNA-directed DNA polymerase activity"/>
    <property type="evidence" value="ECO:0007669"/>
    <property type="project" value="UniProtKB-KW"/>
</dbReference>
<dbReference type="Gene3D" id="3.90.1600.10">
    <property type="entry name" value="Palm domain of DNA polymerase"/>
    <property type="match status" value="2"/>
</dbReference>
<dbReference type="Pfam" id="PF00136">
    <property type="entry name" value="DNA_pol_B"/>
    <property type="match status" value="2"/>
</dbReference>
<feature type="domain" description="DOD-type homing endonuclease" evidence="12">
    <location>
        <begin position="875"/>
        <end position="1042"/>
    </location>
</feature>
<dbReference type="PANTHER" id="PTHR10322">
    <property type="entry name" value="DNA POLYMERASE CATALYTIC SUBUNIT"/>
    <property type="match status" value="1"/>
</dbReference>
<dbReference type="Gene3D" id="3.10.28.10">
    <property type="entry name" value="Homing endonucleases"/>
    <property type="match status" value="1"/>
</dbReference>
<dbReference type="EC" id="2.7.7.7" evidence="2"/>
<dbReference type="InterPro" id="IPR006134">
    <property type="entry name" value="DNA-dir_DNA_pol_B_multi_dom"/>
</dbReference>
<evidence type="ECO:0000256" key="3">
    <source>
        <dbReference type="ARBA" id="ARBA00015749"/>
    </source>
</evidence>
<dbReference type="GO" id="GO:0004519">
    <property type="term" value="F:endonuclease activity"/>
    <property type="evidence" value="ECO:0007669"/>
    <property type="project" value="InterPro"/>
</dbReference>
<dbReference type="InterPro" id="IPR036844">
    <property type="entry name" value="Hint_dom_sf"/>
</dbReference>
<dbReference type="PROSITE" id="PS50819">
    <property type="entry name" value="INTEIN_ENDONUCLEASE"/>
    <property type="match status" value="1"/>
</dbReference>
<dbReference type="InterPro" id="IPR027434">
    <property type="entry name" value="Homing_endonucl"/>
</dbReference>
<dbReference type="Gene3D" id="2.170.16.10">
    <property type="entry name" value="Hedgehog/Intein (Hint) domain"/>
    <property type="match status" value="1"/>
</dbReference>
<feature type="region of interest" description="Disordered" evidence="11">
    <location>
        <begin position="1"/>
        <end position="30"/>
    </location>
</feature>
<dbReference type="CDD" id="cd00081">
    <property type="entry name" value="Hint"/>
    <property type="match status" value="1"/>
</dbReference>
<dbReference type="InterPro" id="IPR006142">
    <property type="entry name" value="INTEIN"/>
</dbReference>
<feature type="compositionally biased region" description="Polar residues" evidence="11">
    <location>
        <begin position="1"/>
        <end position="11"/>
    </location>
</feature>
<evidence type="ECO:0000256" key="4">
    <source>
        <dbReference type="ARBA" id="ARBA00022679"/>
    </source>
</evidence>
<dbReference type="GO" id="GO:0003677">
    <property type="term" value="F:DNA binding"/>
    <property type="evidence" value="ECO:0007669"/>
    <property type="project" value="UniProtKB-KW"/>
</dbReference>
<evidence type="ECO:0000256" key="9">
    <source>
        <dbReference type="ARBA" id="ARBA00023125"/>
    </source>
</evidence>
<dbReference type="SUPFAM" id="SSF56672">
    <property type="entry name" value="DNA/RNA polymerases"/>
    <property type="match status" value="1"/>
</dbReference>
<dbReference type="Gene3D" id="1.10.287.690">
    <property type="entry name" value="Helix hairpin bin"/>
    <property type="match status" value="1"/>
</dbReference>
<dbReference type="Gene3D" id="3.30.420.10">
    <property type="entry name" value="Ribonuclease H-like superfamily/Ribonuclease H"/>
    <property type="match status" value="1"/>
</dbReference>
<reference evidence="13" key="1">
    <citation type="submission" date="2014-05" db="EMBL/GenBank/DDBJ databases">
        <title>Intein sequences in species of Halorubrum.</title>
        <authorList>
            <person name="Soucy S.M."/>
        </authorList>
    </citation>
    <scope>NUCLEOTIDE SEQUENCE</scope>
    <source>
        <strain evidence="13">SP7</strain>
    </source>
</reference>
<evidence type="ECO:0000256" key="10">
    <source>
        <dbReference type="ARBA" id="ARBA00049244"/>
    </source>
</evidence>
<gene>
    <name evidence="13" type="primary">polB</name>
</gene>
<evidence type="ECO:0000256" key="8">
    <source>
        <dbReference type="ARBA" id="ARBA00023000"/>
    </source>
</evidence>
<name>A0A077D050_9EURY</name>
<evidence type="ECO:0000313" key="13">
    <source>
        <dbReference type="EMBL" id="AIL25672.1"/>
    </source>
</evidence>
<dbReference type="InterPro" id="IPR006172">
    <property type="entry name" value="DNA-dir_DNA_pol_B"/>
</dbReference>
<evidence type="ECO:0000256" key="11">
    <source>
        <dbReference type="SAM" id="MobiDB-lite"/>
    </source>
</evidence>
<dbReference type="InterPro" id="IPR004042">
    <property type="entry name" value="Intein_endonuc_central"/>
</dbReference>
<evidence type="ECO:0000256" key="7">
    <source>
        <dbReference type="ARBA" id="ARBA00022932"/>
    </source>
</evidence>
<comment type="similarity">
    <text evidence="1">Belongs to the DNA polymerase type-B family.</text>
</comment>
<dbReference type="Gene3D" id="1.10.132.60">
    <property type="entry name" value="DNA polymerase family B, C-terminal domain"/>
    <property type="match status" value="1"/>
</dbReference>
<dbReference type="PRINTS" id="PR00379">
    <property type="entry name" value="INTEIN"/>
</dbReference>
<dbReference type="PANTHER" id="PTHR10322:SF23">
    <property type="entry name" value="DNA POLYMERASE DELTA CATALYTIC SUBUNIT"/>
    <property type="match status" value="1"/>
</dbReference>
<keyword evidence="7" id="KW-0239">DNA-directed DNA polymerase</keyword>
<dbReference type="GO" id="GO:0016539">
    <property type="term" value="P:intein-mediated protein splicing"/>
    <property type="evidence" value="ECO:0007669"/>
    <property type="project" value="InterPro"/>
</dbReference>
<evidence type="ECO:0000259" key="12">
    <source>
        <dbReference type="PROSITE" id="PS50819"/>
    </source>
</evidence>
<sequence>MTQSGLSDFSSTGDAGDGTDGDTDTEREELAAQEAAVVAGGGRGHVSDVVDVDEAKFPESTGTVELMITQIDYAVEGYGSDEYPVVHVFGRRPAENVDGEAEGVDGDPDHDVVEHLRVLGVEPYFYVPTADLDRDPVEEYDVVIGTREESPDGEPFESIRGEPLTRIVTRTPRDVGNIRDDFETSFEADILFPNRFLIDNGINGGIRVEERRLDDGEGTIQVHEGHLEPAEVDADLRVNTFDIEVDDRRGFPEDGEEPIICLTSHDSYDDEYVVWLYDAPEADIPPPEDLPDYEGIVGGDGELDFRVRTFEEEAAMLDAFVEYIDETDPDLLTGWNFEDFDAPYVLDRLEVLDEGSQYDLDVDRLSRIGEVWRSGWGGPDVKGRVVFDLLYAYKRTMFTELESYRLDAVGERELGVGKERYTGDIGDLWEQDPERLLEYSIRDVELCVEIDRKQDVIAFWDEVRTFVGCKIEDAPTPGDTVDMYVLHKAFGKFALPTKGQQESEEFEGGAVFDPITGVKEMVTVQDLKSLYPMCMVTINAGPETKVDPDEYDGETYVAPNGTHFRKEPDGIMREMVDELLSEREEKKALRNDHDPGTEPYEQYDRQQGAVKVIMNSLYGVTGWDRFRLYDKEGAAAVTATGREVIDFTEEAAEELGHDVAYGDSVTGDRPVVVRDPEGIVRILPIADLFERSDATASEDLIIAADGGPVASVSVEKERGRVNGWEALSVTGDRDPEWQPIEQVIRHETDKPVVNLQHKFGESTTTRDHSYVVEEDGDLVETKPEDVEEPLRVPGLPEVETVEKIDVYDVLEGYTREYGDGRSVGSENAETKVKRVHANDDWVWFGHEHHDSIERSIKVQRHIDLDSEDGRALVRLLAAYVTEGSSSTIETTDTRFGASIAESRTGWLEGLQEDYQRLFDGATASVIASDTSGERTVKYGTDSGDQSVTYDDGTHKLQMMNELSAVFFREFAGQTSRGKRVPGFVFSLPEDLQQLFVDVLVEGDGSREFPRYSPEYCERNFDFETTSRELAAGLSTLLTQRGEKHSLKYRESKGSYTIRTCDYYRSGQDPVVEEVDHDGYVYDLSVAENENFVDGVGGVVLHNTDSVMLSLGHEVDKEEAIETSFEIEDHINERYDDFAREELNADEHRFQIEFEKLYRRFFQAGKKKRYAGHIVWKEGKDVDDIDITGFEYKRSDIAGITKEVQQNVIETIVTGDDIDDDMEEVKEYLVDVIARVLDGDVDLDEVGIPGGIGKKLDAYDTPTAQVRGAKYANLMLGTNFGSGSKPKRLYIEKVHPDFWARMEDEEGLDPQRDHLYGEFKRDPDVICFEYADQVPDEFEVDWEKMLDKTLKGPIERVIEALGMSWEEVKTGQEQTGLGSFM</sequence>
<organism evidence="13">
    <name type="scientific">Halorubrum sp. SP7</name>
    <dbReference type="NCBI Taxonomy" id="1537266"/>
    <lineage>
        <taxon>Archaea</taxon>
        <taxon>Methanobacteriati</taxon>
        <taxon>Methanobacteriota</taxon>
        <taxon>Stenosarchaea group</taxon>
        <taxon>Halobacteria</taxon>
        <taxon>Halobacteriales</taxon>
        <taxon>Haloferacaceae</taxon>
        <taxon>Halorubrum</taxon>
    </lineage>
</organism>
<dbReference type="InterPro" id="IPR023211">
    <property type="entry name" value="DNA_pol_palm_dom_sf"/>
</dbReference>
<dbReference type="InterPro" id="IPR006133">
    <property type="entry name" value="DNA-dir_DNA_pol_B_exonuc"/>
</dbReference>
<dbReference type="InterPro" id="IPR012337">
    <property type="entry name" value="RNaseH-like_sf"/>
</dbReference>
<evidence type="ECO:0000256" key="1">
    <source>
        <dbReference type="ARBA" id="ARBA00005755"/>
    </source>
</evidence>
<feature type="compositionally biased region" description="Acidic residues" evidence="11">
    <location>
        <begin position="17"/>
        <end position="27"/>
    </location>
</feature>
<dbReference type="NCBIfam" id="TIGR01443">
    <property type="entry name" value="intein_Cterm"/>
    <property type="match status" value="1"/>
</dbReference>
<evidence type="ECO:0000256" key="6">
    <source>
        <dbReference type="ARBA" id="ARBA00022813"/>
    </source>
</evidence>
<keyword evidence="8" id="KW-0651">Protein splicing</keyword>
<dbReference type="EMBL" id="KJ865686">
    <property type="protein sequence ID" value="AIL25672.1"/>
    <property type="molecule type" value="Genomic_DNA"/>
</dbReference>
<dbReference type="Gene3D" id="3.30.342.10">
    <property type="entry name" value="DNA Polymerase, chain B, domain 1"/>
    <property type="match status" value="1"/>
</dbReference>
<dbReference type="SUPFAM" id="SSF51294">
    <property type="entry name" value="Hedgehog/intein (Hint) domain"/>
    <property type="match status" value="1"/>
</dbReference>
<keyword evidence="9" id="KW-0238">DNA-binding</keyword>
<proteinExistence type="inferred from homology"/>
<dbReference type="InterPro" id="IPR050240">
    <property type="entry name" value="DNA_pol_type-B"/>
</dbReference>
<dbReference type="GO" id="GO:0000166">
    <property type="term" value="F:nucleotide binding"/>
    <property type="evidence" value="ECO:0007669"/>
    <property type="project" value="InterPro"/>
</dbReference>
<evidence type="ECO:0000256" key="5">
    <source>
        <dbReference type="ARBA" id="ARBA00022695"/>
    </source>
</evidence>
<keyword evidence="4" id="KW-0808">Transferase</keyword>
<accession>A0A077D050</accession>
<keyword evidence="6" id="KW-0068">Autocatalytic cleavage</keyword>
<evidence type="ECO:0000256" key="2">
    <source>
        <dbReference type="ARBA" id="ARBA00012417"/>
    </source>
</evidence>
<dbReference type="SMART" id="SM00486">
    <property type="entry name" value="POLBc"/>
    <property type="match status" value="1"/>
</dbReference>
<dbReference type="PROSITE" id="PS50818">
    <property type="entry name" value="INTEIN_C_TER"/>
    <property type="match status" value="1"/>
</dbReference>
<keyword evidence="5" id="KW-0548">Nucleotidyltransferase</keyword>
<dbReference type="InterPro" id="IPR030934">
    <property type="entry name" value="Intein_C"/>
</dbReference>
<protein>
    <recommendedName>
        <fullName evidence="3">DNA polymerase</fullName>
        <ecNumber evidence="2">2.7.7.7</ecNumber>
    </recommendedName>
</protein>
<comment type="catalytic activity">
    <reaction evidence="10">
        <text>DNA(n) + a 2'-deoxyribonucleoside 5'-triphosphate = DNA(n+1) + diphosphate</text>
        <dbReference type="Rhea" id="RHEA:22508"/>
        <dbReference type="Rhea" id="RHEA-COMP:17339"/>
        <dbReference type="Rhea" id="RHEA-COMP:17340"/>
        <dbReference type="ChEBI" id="CHEBI:33019"/>
        <dbReference type="ChEBI" id="CHEBI:61560"/>
        <dbReference type="ChEBI" id="CHEBI:173112"/>
        <dbReference type="EC" id="2.7.7.7"/>
    </reaction>
</comment>